<keyword evidence="9" id="KW-1185">Reference proteome</keyword>
<dbReference type="EMBL" id="CP115965">
    <property type="protein sequence ID" value="WZW98010.1"/>
    <property type="molecule type" value="Genomic_DNA"/>
</dbReference>
<keyword evidence="1 6" id="KW-1277">Toxin-antitoxin system</keyword>
<dbReference type="EC" id="3.1.-.-" evidence="6"/>
<evidence type="ECO:0000256" key="6">
    <source>
        <dbReference type="HAMAP-Rule" id="MF_00265"/>
    </source>
</evidence>
<feature type="binding site" evidence="6">
    <location>
        <position position="11"/>
    </location>
    <ligand>
        <name>Mg(2+)</name>
        <dbReference type="ChEBI" id="CHEBI:18420"/>
    </ligand>
</feature>
<keyword evidence="5 6" id="KW-0460">Magnesium</keyword>
<sequence>MTRATPSYLLDANVLVALCLSNHVHHRDAHAFLTGVEGWATTPLTEVALYRLLLNPAVAGRPTAVREVDDAVRGFRKDPRWSFVPDASSLAFAGVDASVLVGHRQAPDLHLLNLARSNDLILATFDRAMSGWLVPADRHLVHPIPVTV</sequence>
<keyword evidence="4 6" id="KW-0378">Hydrolase</keyword>
<proteinExistence type="inferred from homology"/>
<evidence type="ECO:0000256" key="3">
    <source>
        <dbReference type="ARBA" id="ARBA00022723"/>
    </source>
</evidence>
<evidence type="ECO:0000256" key="4">
    <source>
        <dbReference type="ARBA" id="ARBA00022801"/>
    </source>
</evidence>
<comment type="function">
    <text evidence="6">Toxic component of a toxin-antitoxin (TA) system. An RNase.</text>
</comment>
<dbReference type="InterPro" id="IPR002716">
    <property type="entry name" value="PIN_dom"/>
</dbReference>
<dbReference type="Proteomes" id="UP001434337">
    <property type="component" value="Chromosome"/>
</dbReference>
<evidence type="ECO:0000256" key="5">
    <source>
        <dbReference type="ARBA" id="ARBA00022842"/>
    </source>
</evidence>
<protein>
    <recommendedName>
        <fullName evidence="6">Ribonuclease VapC</fullName>
        <shortName evidence="6">RNase VapC</shortName>
        <ecNumber evidence="6">3.1.-.-</ecNumber>
    </recommendedName>
    <alternativeName>
        <fullName evidence="6">Toxin VapC</fullName>
    </alternativeName>
</protein>
<organism evidence="8 9">
    <name type="scientific">Propioniciclava soli</name>
    <dbReference type="NCBI Taxonomy" id="2775081"/>
    <lineage>
        <taxon>Bacteria</taxon>
        <taxon>Bacillati</taxon>
        <taxon>Actinomycetota</taxon>
        <taxon>Actinomycetes</taxon>
        <taxon>Propionibacteriales</taxon>
        <taxon>Propionibacteriaceae</taxon>
        <taxon>Propioniciclava</taxon>
    </lineage>
</organism>
<name>A0ABZ3C625_9ACTN</name>
<dbReference type="NCBIfam" id="TIGR00028">
    <property type="entry name" value="Mtu_PIN_fam"/>
    <property type="match status" value="1"/>
</dbReference>
<keyword evidence="2 6" id="KW-0540">Nuclease</keyword>
<evidence type="ECO:0000256" key="2">
    <source>
        <dbReference type="ARBA" id="ARBA00022722"/>
    </source>
</evidence>
<dbReference type="RefSeq" id="WP_232550132.1">
    <property type="nucleotide sequence ID" value="NZ_CP115965.1"/>
</dbReference>
<reference evidence="8 9" key="1">
    <citation type="journal article" date="2023" name="Environ Microbiome">
        <title>A coral-associated actinobacterium mitigates coral bleaching under heat stress.</title>
        <authorList>
            <person name="Li J."/>
            <person name="Zou Y."/>
            <person name="Li Q."/>
            <person name="Zhang J."/>
            <person name="Bourne D.G."/>
            <person name="Lyu Y."/>
            <person name="Liu C."/>
            <person name="Zhang S."/>
        </authorList>
    </citation>
    <scope>NUCLEOTIDE SEQUENCE [LARGE SCALE GENOMIC DNA]</scope>
    <source>
        <strain evidence="8 9">SCSIO 13291</strain>
    </source>
</reference>
<keyword evidence="6" id="KW-0800">Toxin</keyword>
<evidence type="ECO:0000313" key="9">
    <source>
        <dbReference type="Proteomes" id="UP001434337"/>
    </source>
</evidence>
<comment type="similarity">
    <text evidence="6">Belongs to the PINc/VapC protein family.</text>
</comment>
<evidence type="ECO:0000259" key="7">
    <source>
        <dbReference type="Pfam" id="PF01850"/>
    </source>
</evidence>
<evidence type="ECO:0000313" key="8">
    <source>
        <dbReference type="EMBL" id="WZW98010.1"/>
    </source>
</evidence>
<feature type="binding site" evidence="6">
    <location>
        <position position="108"/>
    </location>
    <ligand>
        <name>Mg(2+)</name>
        <dbReference type="ChEBI" id="CHEBI:18420"/>
    </ligand>
</feature>
<dbReference type="InterPro" id="IPR029060">
    <property type="entry name" value="PIN-like_dom_sf"/>
</dbReference>
<accession>A0ABZ3C625</accession>
<dbReference type="Pfam" id="PF01850">
    <property type="entry name" value="PIN"/>
    <property type="match status" value="1"/>
</dbReference>
<comment type="cofactor">
    <cofactor evidence="6">
        <name>Mg(2+)</name>
        <dbReference type="ChEBI" id="CHEBI:18420"/>
    </cofactor>
</comment>
<feature type="domain" description="PIN" evidence="7">
    <location>
        <begin position="8"/>
        <end position="129"/>
    </location>
</feature>
<dbReference type="Gene3D" id="3.40.50.1010">
    <property type="entry name" value="5'-nuclease"/>
    <property type="match status" value="1"/>
</dbReference>
<dbReference type="InterPro" id="IPR006226">
    <property type="entry name" value="Mtu_PIN"/>
</dbReference>
<dbReference type="HAMAP" id="MF_00265">
    <property type="entry name" value="VapC_Nob1"/>
    <property type="match status" value="1"/>
</dbReference>
<evidence type="ECO:0000256" key="1">
    <source>
        <dbReference type="ARBA" id="ARBA00022649"/>
    </source>
</evidence>
<dbReference type="InterPro" id="IPR022907">
    <property type="entry name" value="VapC_family"/>
</dbReference>
<gene>
    <name evidence="6" type="primary">vapC</name>
    <name evidence="8" type="ORF">PCC79_14095</name>
</gene>
<dbReference type="SUPFAM" id="SSF88723">
    <property type="entry name" value="PIN domain-like"/>
    <property type="match status" value="1"/>
</dbReference>
<keyword evidence="3 6" id="KW-0479">Metal-binding</keyword>